<dbReference type="PANTHER" id="PTHR35519:SF2">
    <property type="entry name" value="PH DOMAIN PROTEIN"/>
    <property type="match status" value="1"/>
</dbReference>
<dbReference type="InterPro" id="IPR025187">
    <property type="entry name" value="DUF4112"/>
</dbReference>
<evidence type="ECO:0000256" key="1">
    <source>
        <dbReference type="SAM" id="Phobius"/>
    </source>
</evidence>
<sequence length="160" mass="16706">MALVRTPPDTASLAQVRRLSQFLDNSIPLPGGARVGWDAVIGLVPGVGDVAGVLLSGFIVLQAQRLGASPSVLTRMLGNLAIEAVVGSVPFLGDLFDAAFKANVRNVRLLEQHMTTPQTARRASRAWVFAIVATMVVLLGLGLTLTVLVVRALLSLGNGG</sequence>
<dbReference type="Proteomes" id="UP000518300">
    <property type="component" value="Unassembled WGS sequence"/>
</dbReference>
<keyword evidence="3" id="KW-1185">Reference proteome</keyword>
<name>A0A848LJM0_9BACT</name>
<dbReference type="RefSeq" id="WP_169347194.1">
    <property type="nucleotide sequence ID" value="NZ_JABBJJ010000114.1"/>
</dbReference>
<dbReference type="EMBL" id="JABBJJ010000114">
    <property type="protein sequence ID" value="NMO17919.1"/>
    <property type="molecule type" value="Genomic_DNA"/>
</dbReference>
<reference evidence="2 3" key="1">
    <citation type="submission" date="2020-04" db="EMBL/GenBank/DDBJ databases">
        <title>Draft genome of Pyxidicoccus fallax type strain.</title>
        <authorList>
            <person name="Whitworth D.E."/>
        </authorList>
    </citation>
    <scope>NUCLEOTIDE SEQUENCE [LARGE SCALE GENOMIC DNA]</scope>
    <source>
        <strain evidence="2 3">DSM 14698</strain>
    </source>
</reference>
<gene>
    <name evidence="2" type="ORF">HG543_24115</name>
</gene>
<dbReference type="AlphaFoldDB" id="A0A848LJM0"/>
<comment type="caution">
    <text evidence="2">The sequence shown here is derived from an EMBL/GenBank/DDBJ whole genome shotgun (WGS) entry which is preliminary data.</text>
</comment>
<organism evidence="2 3">
    <name type="scientific">Pyxidicoccus fallax</name>
    <dbReference type="NCBI Taxonomy" id="394095"/>
    <lineage>
        <taxon>Bacteria</taxon>
        <taxon>Pseudomonadati</taxon>
        <taxon>Myxococcota</taxon>
        <taxon>Myxococcia</taxon>
        <taxon>Myxococcales</taxon>
        <taxon>Cystobacterineae</taxon>
        <taxon>Myxococcaceae</taxon>
        <taxon>Pyxidicoccus</taxon>
    </lineage>
</organism>
<feature type="transmembrane region" description="Helical" evidence="1">
    <location>
        <begin position="39"/>
        <end position="61"/>
    </location>
</feature>
<feature type="transmembrane region" description="Helical" evidence="1">
    <location>
        <begin position="127"/>
        <end position="154"/>
    </location>
</feature>
<proteinExistence type="predicted"/>
<dbReference type="PANTHER" id="PTHR35519">
    <property type="entry name" value="MEMBRANE PROTEINS"/>
    <property type="match status" value="1"/>
</dbReference>
<dbReference type="Pfam" id="PF13430">
    <property type="entry name" value="DUF4112"/>
    <property type="match status" value="1"/>
</dbReference>
<accession>A0A848LJM0</accession>
<keyword evidence="1" id="KW-0472">Membrane</keyword>
<keyword evidence="1" id="KW-0812">Transmembrane</keyword>
<protein>
    <submittedName>
        <fullName evidence="2">DUF4112 domain-containing protein</fullName>
    </submittedName>
</protein>
<evidence type="ECO:0000313" key="2">
    <source>
        <dbReference type="EMBL" id="NMO17919.1"/>
    </source>
</evidence>
<keyword evidence="1" id="KW-1133">Transmembrane helix</keyword>
<evidence type="ECO:0000313" key="3">
    <source>
        <dbReference type="Proteomes" id="UP000518300"/>
    </source>
</evidence>